<evidence type="ECO:0000259" key="9">
    <source>
        <dbReference type="SMART" id="SM00093"/>
    </source>
</evidence>
<dbReference type="GO" id="GO:0004867">
    <property type="term" value="F:serine-type endopeptidase inhibitor activity"/>
    <property type="evidence" value="ECO:0007669"/>
    <property type="project" value="UniProtKB-KW"/>
</dbReference>
<dbReference type="InterPro" id="IPR042185">
    <property type="entry name" value="Serpin_sf_2"/>
</dbReference>
<evidence type="ECO:0000256" key="3">
    <source>
        <dbReference type="ARBA" id="ARBA00022525"/>
    </source>
</evidence>
<gene>
    <name evidence="10" type="ORF">V5799_007969</name>
</gene>
<keyword evidence="11" id="KW-1185">Reference proteome</keyword>
<dbReference type="Pfam" id="PF00079">
    <property type="entry name" value="Serpin"/>
    <property type="match status" value="1"/>
</dbReference>
<dbReference type="SUPFAM" id="SSF56574">
    <property type="entry name" value="Serpins"/>
    <property type="match status" value="1"/>
</dbReference>
<dbReference type="PROSITE" id="PS00284">
    <property type="entry name" value="SERPIN"/>
    <property type="match status" value="1"/>
</dbReference>
<keyword evidence="5" id="KW-0722">Serine protease inhibitor</keyword>
<protein>
    <recommendedName>
        <fullName evidence="9">Serpin domain-containing protein</fullName>
    </recommendedName>
</protein>
<keyword evidence="3" id="KW-0964">Secreted</keyword>
<dbReference type="InterPro" id="IPR042178">
    <property type="entry name" value="Serpin_sf_1"/>
</dbReference>
<dbReference type="InterPro" id="IPR023796">
    <property type="entry name" value="Serpin_dom"/>
</dbReference>
<comment type="similarity">
    <text evidence="2 7">Belongs to the serpin family.</text>
</comment>
<organism evidence="10 11">
    <name type="scientific">Amblyomma americanum</name>
    <name type="common">Lone star tick</name>
    <dbReference type="NCBI Taxonomy" id="6943"/>
    <lineage>
        <taxon>Eukaryota</taxon>
        <taxon>Metazoa</taxon>
        <taxon>Ecdysozoa</taxon>
        <taxon>Arthropoda</taxon>
        <taxon>Chelicerata</taxon>
        <taxon>Arachnida</taxon>
        <taxon>Acari</taxon>
        <taxon>Parasitiformes</taxon>
        <taxon>Ixodida</taxon>
        <taxon>Ixodoidea</taxon>
        <taxon>Ixodidae</taxon>
        <taxon>Amblyomminae</taxon>
        <taxon>Amblyomma</taxon>
    </lineage>
</organism>
<dbReference type="Gene3D" id="3.30.497.10">
    <property type="entry name" value="Antithrombin, subunit I, domain 2"/>
    <property type="match status" value="1"/>
</dbReference>
<keyword evidence="6" id="KW-0325">Glycoprotein</keyword>
<dbReference type="GO" id="GO:0005615">
    <property type="term" value="C:extracellular space"/>
    <property type="evidence" value="ECO:0007669"/>
    <property type="project" value="InterPro"/>
</dbReference>
<reference evidence="10 11" key="1">
    <citation type="journal article" date="2023" name="Arcadia Sci">
        <title>De novo assembly of a long-read Amblyomma americanum tick genome.</title>
        <authorList>
            <person name="Chou S."/>
            <person name="Poskanzer K.E."/>
            <person name="Rollins M."/>
            <person name="Thuy-Boun P.S."/>
        </authorList>
    </citation>
    <scope>NUCLEOTIDE SEQUENCE [LARGE SCALE GENOMIC DNA]</scope>
    <source>
        <strain evidence="10">F_SG_1</strain>
        <tissue evidence="10">Salivary glands</tissue>
    </source>
</reference>
<dbReference type="AlphaFoldDB" id="A0AAQ4FFE8"/>
<evidence type="ECO:0000256" key="4">
    <source>
        <dbReference type="ARBA" id="ARBA00022690"/>
    </source>
</evidence>
<dbReference type="PANTHER" id="PTHR11461">
    <property type="entry name" value="SERINE PROTEASE INHIBITOR, SERPIN"/>
    <property type="match status" value="1"/>
</dbReference>
<accession>A0AAQ4FFE8</accession>
<evidence type="ECO:0000256" key="2">
    <source>
        <dbReference type="ARBA" id="ARBA00009500"/>
    </source>
</evidence>
<dbReference type="CDD" id="cd00172">
    <property type="entry name" value="serpin"/>
    <property type="match status" value="1"/>
</dbReference>
<evidence type="ECO:0000256" key="8">
    <source>
        <dbReference type="SAM" id="SignalP"/>
    </source>
</evidence>
<comment type="subcellular location">
    <subcellularLocation>
        <location evidence="1">Secreted</location>
    </subcellularLocation>
</comment>
<proteinExistence type="inferred from homology"/>
<evidence type="ECO:0000256" key="7">
    <source>
        <dbReference type="RuleBase" id="RU000411"/>
    </source>
</evidence>
<evidence type="ECO:0000256" key="1">
    <source>
        <dbReference type="ARBA" id="ARBA00004613"/>
    </source>
</evidence>
<name>A0AAQ4FFE8_AMBAM</name>
<evidence type="ECO:0000256" key="6">
    <source>
        <dbReference type="ARBA" id="ARBA00023180"/>
    </source>
</evidence>
<keyword evidence="4" id="KW-0646">Protease inhibitor</keyword>
<dbReference type="Gene3D" id="2.30.39.10">
    <property type="entry name" value="Alpha-1-antitrypsin, domain 1"/>
    <property type="match status" value="1"/>
</dbReference>
<feature type="chain" id="PRO_5042930381" description="Serpin domain-containing protein" evidence="8">
    <location>
        <begin position="30"/>
        <end position="369"/>
    </location>
</feature>
<dbReference type="InterPro" id="IPR023795">
    <property type="entry name" value="Serpin_CS"/>
</dbReference>
<comment type="caution">
    <text evidence="10">The sequence shown here is derived from an EMBL/GenBank/DDBJ whole genome shotgun (WGS) entry which is preliminary data.</text>
</comment>
<dbReference type="EMBL" id="JARKHS020003325">
    <property type="protein sequence ID" value="KAK8785666.1"/>
    <property type="molecule type" value="Genomic_DNA"/>
</dbReference>
<feature type="signal peptide" evidence="8">
    <location>
        <begin position="1"/>
        <end position="29"/>
    </location>
</feature>
<dbReference type="PANTHER" id="PTHR11461:SF211">
    <property type="entry name" value="GH10112P-RELATED"/>
    <property type="match status" value="1"/>
</dbReference>
<dbReference type="SMART" id="SM00093">
    <property type="entry name" value="SERPIN"/>
    <property type="match status" value="1"/>
</dbReference>
<evidence type="ECO:0000256" key="5">
    <source>
        <dbReference type="ARBA" id="ARBA00022900"/>
    </source>
</evidence>
<evidence type="ECO:0000313" key="11">
    <source>
        <dbReference type="Proteomes" id="UP001321473"/>
    </source>
</evidence>
<keyword evidence="8" id="KW-0732">Signal</keyword>
<sequence length="369" mass="41429">MLDQPPRAHWNVLLSPISLVSTLAALVAGSEGPTQEDLCRLLNLQLPEVEAIIEQFKTESTDHVFYVANRMFVRHNCPLMATFRARVEARYMTTAQDVNFESPDQPYVRAINEWCSNATNGKLPAVVSRKTFAPNTSMVLVGAVFFKGLWREKFSPNATHMMQFHVTRADTMDVHMMTRTGRFPYAEVPSLRVRALEVPYRTGKLAMVLILPTEVDGLRLTQQSLLYGDTLWDLVRGLRPRANVRLGLPKFVLTARNKLRDMLHELGSSRPFHPEQAEFINISGFKGLHTTEILQAVTVEVSEDGNEIARTSALVTEVVSKVAPTTMFLVDRPFLFLVRSTATGAILLCGCVRQPLEWHPESPDNSALL</sequence>
<evidence type="ECO:0000313" key="10">
    <source>
        <dbReference type="EMBL" id="KAK8785666.1"/>
    </source>
</evidence>
<dbReference type="InterPro" id="IPR036186">
    <property type="entry name" value="Serpin_sf"/>
</dbReference>
<dbReference type="Proteomes" id="UP001321473">
    <property type="component" value="Unassembled WGS sequence"/>
</dbReference>
<feature type="domain" description="Serpin" evidence="9">
    <location>
        <begin position="1"/>
        <end position="355"/>
    </location>
</feature>
<dbReference type="InterPro" id="IPR000215">
    <property type="entry name" value="Serpin_fam"/>
</dbReference>